<dbReference type="InterPro" id="IPR002110">
    <property type="entry name" value="Ankyrin_rpt"/>
</dbReference>
<dbReference type="PROSITE" id="PS50088">
    <property type="entry name" value="ANK_REPEAT"/>
    <property type="match status" value="9"/>
</dbReference>
<dbReference type="SUPFAM" id="SSF48403">
    <property type="entry name" value="Ankyrin repeat"/>
    <property type="match status" value="4"/>
</dbReference>
<evidence type="ECO:0000313" key="6">
    <source>
        <dbReference type="Proteomes" id="UP000326532"/>
    </source>
</evidence>
<keyword evidence="1" id="KW-0677">Repeat</keyword>
<evidence type="ECO:0000259" key="4">
    <source>
        <dbReference type="Pfam" id="PF14420"/>
    </source>
</evidence>
<dbReference type="Pfam" id="PF14420">
    <property type="entry name" value="Clr5"/>
    <property type="match status" value="1"/>
</dbReference>
<dbReference type="EMBL" id="ML735007">
    <property type="protein sequence ID" value="KAB8202243.1"/>
    <property type="molecule type" value="Genomic_DNA"/>
</dbReference>
<dbReference type="Proteomes" id="UP000326532">
    <property type="component" value="Unassembled WGS sequence"/>
</dbReference>
<feature type="repeat" description="ANK" evidence="3">
    <location>
        <begin position="1014"/>
        <end position="1046"/>
    </location>
</feature>
<dbReference type="AlphaFoldDB" id="A0A5N6DD54"/>
<feature type="repeat" description="ANK" evidence="3">
    <location>
        <begin position="714"/>
        <end position="746"/>
    </location>
</feature>
<protein>
    <submittedName>
        <fullName evidence="5">Ankyrin repeat-containing domain protein</fullName>
    </submittedName>
</protein>
<proteinExistence type="predicted"/>
<evidence type="ECO:0000256" key="3">
    <source>
        <dbReference type="PROSITE-ProRule" id="PRU00023"/>
    </source>
</evidence>
<feature type="repeat" description="ANK" evidence="3">
    <location>
        <begin position="610"/>
        <end position="642"/>
    </location>
</feature>
<dbReference type="InterPro" id="IPR050663">
    <property type="entry name" value="Ankyrin-SOCS_Box"/>
</dbReference>
<dbReference type="InterPro" id="IPR036770">
    <property type="entry name" value="Ankyrin_rpt-contain_sf"/>
</dbReference>
<feature type="repeat" description="ANK" evidence="3">
    <location>
        <begin position="979"/>
        <end position="1011"/>
    </location>
</feature>
<dbReference type="GO" id="GO:0000976">
    <property type="term" value="F:transcription cis-regulatory region binding"/>
    <property type="evidence" value="ECO:0007669"/>
    <property type="project" value="TreeGrafter"/>
</dbReference>
<feature type="repeat" description="ANK" evidence="3">
    <location>
        <begin position="680"/>
        <end position="712"/>
    </location>
</feature>
<sequence length="1108" mass="121940">MPKKAPRIPDETWDQHKEAIIAFYSGNPLDRTMKYMVEEYGFQASKNQYIGKLKLWGVGKYHPGSDWAIIQSRKRKRSQMGKDSDVHIRGRKYTREEIEKEIARHVPLGREWCSSDDVLPDYITVCTPRIEPIGPLGICRDFLRDFLGTNAPRRYTHLLVSGLLRRHFAPSNPSTSLEISMRELALQSDSDLPQLHVGPDSRLGTKNDLNIYLPPEDLDIGNSSTTDPRALQGKSPFSILKVFLQRFAFLSANNQLDQWKFNEVFYWIVEKGGADILLFLCRLKSPLMKVFARKVFCSAVMFGDISLGRKVLQCGVRLQTDDPSQRSRLTDYLSTAIHGRHEAMVELLCKAGVHPEVNHRWSWGDDWDLQLPILHTLLAFGADPERFFIEEKTGFPLINAALNGSLKAVQLLLNRGARVNLYLARYYGTALQAAASQGHLEVARYLIQHGADTNVPCAMQIEISRYCYYNDEMIPLLTPVQIAAKVNNPGLVQILLQHGASAMACPVSAHPDFKLYFSRRAEEDWNVAQRYKPRYDSKQRVYTALQYGALNQNMEIIALLMSTGVAPDSRVAPYVGDTPLQMSTRLGNAEMFRLLWSWGADLNAPPAARNGRTAVQGAAESGNLMILLMLRRAGAQINEPAGAEQGMTALQAACLNGNSLIAGVLLAHGADLNLGPSSVEGLTAIQAAAAHGDIRLVRDLITLGAEVNALASEGGMTALLAAIKHESLLLLELLVQHGADVNATGAYGFLSPLTEAASRDWLGGVQFLLEHGANVNDTPFDLAMSDESEEYAPRDLLSPLGWAIKNSSVEMVDILLQHDADVLVAVIYNQSVSRSALMHAIHEGSNLEVIDLLLAKVPGLQNHPGWENAFKVALVDSFEVDTIYRQRILAKVNSLPPLLRHRAIQKAWDALPSDDDDLNDTDETLVETIELLIESGVSLDSRAEDGSTLLLRAACYGYDKSCASLIAHGTAVNIYPTNDWGTPLQEAIRSSHVNIANVLLEHGADINALPAENSGITALQAASINGMFELAVRLLERGADVSAPAAPRNGRTAIDGAAERGHFDMVQLLLNAYGEDADLEPVRRQAAGYAEKEGHLEISQWLRGYSAG</sequence>
<reference evidence="5 6" key="1">
    <citation type="submission" date="2019-04" db="EMBL/GenBank/DDBJ databases">
        <title>Fungal friends and foes A comparative genomics study of 23 Aspergillus species from section Flavi.</title>
        <authorList>
            <consortium name="DOE Joint Genome Institute"/>
            <person name="Kjaerbolling I."/>
            <person name="Vesth T.C."/>
            <person name="Frisvad J.C."/>
            <person name="Nybo J.L."/>
            <person name="Theobald S."/>
            <person name="Kildgaard S."/>
            <person name="Petersen T.I."/>
            <person name="Kuo A."/>
            <person name="Sato A."/>
            <person name="Lyhne E.K."/>
            <person name="Kogle M.E."/>
            <person name="Wiebenga A."/>
            <person name="Kun R.S."/>
            <person name="Lubbers R.J."/>
            <person name="Makela M.R."/>
            <person name="Barry K."/>
            <person name="Chovatia M."/>
            <person name="Clum A."/>
            <person name="Daum C."/>
            <person name="Haridas S."/>
            <person name="He G."/>
            <person name="LaButti K."/>
            <person name="Lipzen A."/>
            <person name="Mondo S."/>
            <person name="Pangilinan J."/>
            <person name="Riley R."/>
            <person name="Salamov A."/>
            <person name="Simmons B.A."/>
            <person name="Magnuson J.K."/>
            <person name="Henrissat B."/>
            <person name="Mortensen U.H."/>
            <person name="Larsen T.O."/>
            <person name="De vries R.P."/>
            <person name="Grigoriev I.V."/>
            <person name="Machida M."/>
            <person name="Baker S.E."/>
            <person name="Andersen M.R."/>
        </authorList>
    </citation>
    <scope>NUCLEOTIDE SEQUENCE [LARGE SCALE GENOMIC DNA]</scope>
    <source>
        <strain evidence="5 6">CBS 117618</strain>
    </source>
</reference>
<dbReference type="Pfam" id="PF00023">
    <property type="entry name" value="Ank"/>
    <property type="match status" value="2"/>
</dbReference>
<accession>A0A5N6DD54</accession>
<feature type="repeat" description="ANK" evidence="3">
    <location>
        <begin position="575"/>
        <end position="607"/>
    </location>
</feature>
<dbReference type="InterPro" id="IPR025676">
    <property type="entry name" value="Clr5_dom"/>
</dbReference>
<keyword evidence="2 3" id="KW-0040">ANK repeat</keyword>
<name>A0A5N6DD54_ASPPA</name>
<dbReference type="Pfam" id="PF12796">
    <property type="entry name" value="Ank_2"/>
    <property type="match status" value="3"/>
</dbReference>
<dbReference type="VEuPathDB" id="FungiDB:BDV34DRAFT_228567"/>
<evidence type="ECO:0000256" key="1">
    <source>
        <dbReference type="ARBA" id="ARBA00022737"/>
    </source>
</evidence>
<dbReference type="Pfam" id="PF13637">
    <property type="entry name" value="Ank_4"/>
    <property type="match status" value="1"/>
</dbReference>
<evidence type="ECO:0000313" key="5">
    <source>
        <dbReference type="EMBL" id="KAB8202243.1"/>
    </source>
</evidence>
<feature type="repeat" description="ANK" evidence="3">
    <location>
        <begin position="1049"/>
        <end position="1071"/>
    </location>
</feature>
<evidence type="ECO:0000256" key="2">
    <source>
        <dbReference type="ARBA" id="ARBA00023043"/>
    </source>
</evidence>
<dbReference type="GO" id="GO:0045944">
    <property type="term" value="P:positive regulation of transcription by RNA polymerase II"/>
    <property type="evidence" value="ECO:0007669"/>
    <property type="project" value="TreeGrafter"/>
</dbReference>
<feature type="repeat" description="ANK" evidence="3">
    <location>
        <begin position="645"/>
        <end position="677"/>
    </location>
</feature>
<dbReference type="PRINTS" id="PR01415">
    <property type="entry name" value="ANKYRIN"/>
</dbReference>
<gene>
    <name evidence="5" type="ORF">BDV34DRAFT_228567</name>
</gene>
<dbReference type="Gene3D" id="1.25.40.20">
    <property type="entry name" value="Ankyrin repeat-containing domain"/>
    <property type="match status" value="5"/>
</dbReference>
<dbReference type="PANTHER" id="PTHR24193:SF121">
    <property type="entry name" value="ADA2A-CONTAINING COMPLEX COMPONENT 3, ISOFORM D"/>
    <property type="match status" value="1"/>
</dbReference>
<feature type="repeat" description="ANK" evidence="3">
    <location>
        <begin position="426"/>
        <end position="458"/>
    </location>
</feature>
<dbReference type="SMART" id="SM00248">
    <property type="entry name" value="ANK"/>
    <property type="match status" value="17"/>
</dbReference>
<organism evidence="5 6">
    <name type="scientific">Aspergillus parasiticus</name>
    <dbReference type="NCBI Taxonomy" id="5067"/>
    <lineage>
        <taxon>Eukaryota</taxon>
        <taxon>Fungi</taxon>
        <taxon>Dikarya</taxon>
        <taxon>Ascomycota</taxon>
        <taxon>Pezizomycotina</taxon>
        <taxon>Eurotiomycetes</taxon>
        <taxon>Eurotiomycetidae</taxon>
        <taxon>Eurotiales</taxon>
        <taxon>Aspergillaceae</taxon>
        <taxon>Aspergillus</taxon>
        <taxon>Aspergillus subgen. Circumdati</taxon>
    </lineage>
</organism>
<dbReference type="OMA" id="QFGHYQV"/>
<feature type="domain" description="Clr5" evidence="4">
    <location>
        <begin position="9"/>
        <end position="60"/>
    </location>
</feature>
<dbReference type="PANTHER" id="PTHR24193">
    <property type="entry name" value="ANKYRIN REPEAT PROTEIN"/>
    <property type="match status" value="1"/>
</dbReference>
<dbReference type="GO" id="GO:0005634">
    <property type="term" value="C:nucleus"/>
    <property type="evidence" value="ECO:0007669"/>
    <property type="project" value="TreeGrafter"/>
</dbReference>
<dbReference type="PROSITE" id="PS50297">
    <property type="entry name" value="ANK_REP_REGION"/>
    <property type="match status" value="8"/>
</dbReference>
<keyword evidence="6" id="KW-1185">Reference proteome</keyword>